<dbReference type="Proteomes" id="UP000179145">
    <property type="component" value="Chromosome"/>
</dbReference>
<reference evidence="1 2" key="1">
    <citation type="journal article" date="2016" name="Microb. Cell Fact.">
        <title>Dissection of exopolysaccharide biosynthesis in Kozakia baliensis.</title>
        <authorList>
            <person name="Brandt J.U."/>
            <person name="Jakob F."/>
            <person name="Behr J."/>
            <person name="Geissler A.J."/>
            <person name="Vogel R.F."/>
        </authorList>
    </citation>
    <scope>NUCLEOTIDE SEQUENCE [LARGE SCALE GENOMIC DNA]</scope>
    <source>
        <strain evidence="1 2">DSM 14400</strain>
    </source>
</reference>
<dbReference type="RefSeq" id="WP_070402711.1">
    <property type="nucleotide sequence ID" value="NZ_BJVW01000003.1"/>
</dbReference>
<dbReference type="InterPro" id="IPR027417">
    <property type="entry name" value="P-loop_NTPase"/>
</dbReference>
<dbReference type="Gene3D" id="3.40.50.300">
    <property type="entry name" value="P-loop containing nucleotide triphosphate hydrolases"/>
    <property type="match status" value="1"/>
</dbReference>
<evidence type="ECO:0000313" key="2">
    <source>
        <dbReference type="Proteomes" id="UP000179145"/>
    </source>
</evidence>
<dbReference type="KEGG" id="kba:A0U89_07525"/>
<name>A0A1D8UTR2_9PROT</name>
<dbReference type="GO" id="GO:0006261">
    <property type="term" value="P:DNA-templated DNA replication"/>
    <property type="evidence" value="ECO:0007669"/>
    <property type="project" value="TreeGrafter"/>
</dbReference>
<sequence>MSATPRETFNIIGHEAAEQPFRDALAHGRMHHAWLLSGPAGIGKATLAFRLARILLNATDPQNAAGRRVTAGTHADLLVIERKTDEKRGRLRGEIVADDVRPIQSFLRRTAAEGGWRVVIVDGAEFLNRHAANALLKLLEEPPPQTVLLLTTSSPGALLPTIRSRCRSLVLSPLSENDMRAVLAEQGYDAVEWPRLIAQAQGAPGRAEFLGRDRNGEMARLAQAWLGGAARDVTPSVADQVARQEDGFALLCDLLGKELSGRARALALQNKISLAAKAAAAFSELAALRRETERFNLDKAQAVEQAAAIVSKL</sequence>
<dbReference type="AlphaFoldDB" id="A0A1D8UTR2"/>
<dbReference type="EMBL" id="CP014674">
    <property type="protein sequence ID" value="AOX17019.1"/>
    <property type="molecule type" value="Genomic_DNA"/>
</dbReference>
<dbReference type="SUPFAM" id="SSF52540">
    <property type="entry name" value="P-loop containing nucleoside triphosphate hydrolases"/>
    <property type="match status" value="1"/>
</dbReference>
<evidence type="ECO:0000313" key="1">
    <source>
        <dbReference type="EMBL" id="AOX17019.1"/>
    </source>
</evidence>
<protein>
    <submittedName>
        <fullName evidence="1">DNA polymerase III subunit delta</fullName>
    </submittedName>
</protein>
<gene>
    <name evidence="1" type="ORF">A0U89_07525</name>
</gene>
<dbReference type="PANTHER" id="PTHR11669:SF8">
    <property type="entry name" value="DNA POLYMERASE III SUBUNIT DELTA"/>
    <property type="match status" value="1"/>
</dbReference>
<dbReference type="GO" id="GO:0009360">
    <property type="term" value="C:DNA polymerase III complex"/>
    <property type="evidence" value="ECO:0007669"/>
    <property type="project" value="TreeGrafter"/>
</dbReference>
<dbReference type="NCBIfam" id="NF005677">
    <property type="entry name" value="PRK07471.1"/>
    <property type="match status" value="1"/>
</dbReference>
<accession>A0A1D8UTR2</accession>
<proteinExistence type="predicted"/>
<dbReference type="InterPro" id="IPR050238">
    <property type="entry name" value="DNA_Rep/Repair_Clamp_Loader"/>
</dbReference>
<dbReference type="PANTHER" id="PTHR11669">
    <property type="entry name" value="REPLICATION FACTOR C / DNA POLYMERASE III GAMMA-TAU SUBUNIT"/>
    <property type="match status" value="1"/>
</dbReference>
<dbReference type="Pfam" id="PF13177">
    <property type="entry name" value="DNA_pol3_delta2"/>
    <property type="match status" value="1"/>
</dbReference>
<organism evidence="1 2">
    <name type="scientific">Kozakia baliensis</name>
    <dbReference type="NCBI Taxonomy" id="153496"/>
    <lineage>
        <taxon>Bacteria</taxon>
        <taxon>Pseudomonadati</taxon>
        <taxon>Pseudomonadota</taxon>
        <taxon>Alphaproteobacteria</taxon>
        <taxon>Acetobacterales</taxon>
        <taxon>Acetobacteraceae</taxon>
        <taxon>Kozakia</taxon>
    </lineage>
</organism>
<dbReference type="eggNOG" id="COG0470">
    <property type="taxonomic scope" value="Bacteria"/>
</dbReference>
<keyword evidence="2" id="KW-1185">Reference proteome</keyword>
<dbReference type="OrthoDB" id="9811073at2"/>
<dbReference type="STRING" id="153496.A0U89_07525"/>